<evidence type="ECO:0000313" key="5">
    <source>
        <dbReference type="EMBL" id="KAG8071595.1"/>
    </source>
</evidence>
<protein>
    <recommendedName>
        <fullName evidence="7">Pentacotripeptide-repeat region of PRORP domain-containing protein</fullName>
    </recommendedName>
</protein>
<dbReference type="PROSITE" id="PS51375">
    <property type="entry name" value="PPR"/>
    <property type="match status" value="6"/>
</dbReference>
<dbReference type="Pfam" id="PF01535">
    <property type="entry name" value="PPR"/>
    <property type="match status" value="2"/>
</dbReference>
<dbReference type="Proteomes" id="UP000729402">
    <property type="component" value="Unassembled WGS sequence"/>
</dbReference>
<feature type="repeat" description="PPR" evidence="3">
    <location>
        <begin position="301"/>
        <end position="335"/>
    </location>
</feature>
<feature type="repeat" description="PPR" evidence="3">
    <location>
        <begin position="210"/>
        <end position="244"/>
    </location>
</feature>
<keyword evidence="6" id="KW-1185">Reference proteome</keyword>
<evidence type="ECO:0000256" key="2">
    <source>
        <dbReference type="ARBA" id="ARBA00022737"/>
    </source>
</evidence>
<reference evidence="4" key="1">
    <citation type="journal article" date="2021" name="bioRxiv">
        <title>Whole Genome Assembly and Annotation of Northern Wild Rice, Zizania palustris L., Supports a Whole Genome Duplication in the Zizania Genus.</title>
        <authorList>
            <person name="Haas M."/>
            <person name="Kono T."/>
            <person name="Macchietto M."/>
            <person name="Millas R."/>
            <person name="McGilp L."/>
            <person name="Shao M."/>
            <person name="Duquette J."/>
            <person name="Hirsch C.N."/>
            <person name="Kimball J."/>
        </authorList>
    </citation>
    <scope>NUCLEOTIDE SEQUENCE</scope>
    <source>
        <tissue evidence="4">Fresh leaf tissue</tissue>
    </source>
</reference>
<dbReference type="Pfam" id="PF13041">
    <property type="entry name" value="PPR_2"/>
    <property type="match status" value="2"/>
</dbReference>
<name>A0A8J5QPB8_ZIZPA</name>
<evidence type="ECO:0000256" key="1">
    <source>
        <dbReference type="ARBA" id="ARBA00007626"/>
    </source>
</evidence>
<dbReference type="EMBL" id="JAAALK010002057">
    <property type="protein sequence ID" value="KAG8037918.1"/>
    <property type="molecule type" value="Genomic_DNA"/>
</dbReference>
<proteinExistence type="inferred from homology"/>
<organism evidence="4 6">
    <name type="scientific">Zizania palustris</name>
    <name type="common">Northern wild rice</name>
    <dbReference type="NCBI Taxonomy" id="103762"/>
    <lineage>
        <taxon>Eukaryota</taxon>
        <taxon>Viridiplantae</taxon>
        <taxon>Streptophyta</taxon>
        <taxon>Embryophyta</taxon>
        <taxon>Tracheophyta</taxon>
        <taxon>Spermatophyta</taxon>
        <taxon>Magnoliopsida</taxon>
        <taxon>Liliopsida</taxon>
        <taxon>Poales</taxon>
        <taxon>Poaceae</taxon>
        <taxon>BOP clade</taxon>
        <taxon>Oryzoideae</taxon>
        <taxon>Oryzeae</taxon>
        <taxon>Zizaniinae</taxon>
        <taxon>Zizania</taxon>
    </lineage>
</organism>
<feature type="repeat" description="PPR" evidence="3">
    <location>
        <begin position="140"/>
        <end position="174"/>
    </location>
</feature>
<feature type="repeat" description="PPR" evidence="3">
    <location>
        <begin position="336"/>
        <end position="370"/>
    </location>
</feature>
<comment type="similarity">
    <text evidence="1">Belongs to the PPR family. P subfamily.</text>
</comment>
<evidence type="ECO:0000256" key="3">
    <source>
        <dbReference type="PROSITE-ProRule" id="PRU00708"/>
    </source>
</evidence>
<dbReference type="EMBL" id="JAAALK010000283">
    <property type="protein sequence ID" value="KAG8071595.1"/>
    <property type="molecule type" value="Genomic_DNA"/>
</dbReference>
<dbReference type="InterPro" id="IPR002885">
    <property type="entry name" value="PPR_rpt"/>
</dbReference>
<accession>A0A8J5QPB8</accession>
<feature type="repeat" description="PPR" evidence="3">
    <location>
        <begin position="371"/>
        <end position="405"/>
    </location>
</feature>
<dbReference type="AlphaFoldDB" id="A0A8J5QPB8"/>
<dbReference type="NCBIfam" id="TIGR00756">
    <property type="entry name" value="PPR"/>
    <property type="match status" value="5"/>
</dbReference>
<reference evidence="4" key="2">
    <citation type="submission" date="2021-02" db="EMBL/GenBank/DDBJ databases">
        <authorList>
            <person name="Kimball J.A."/>
            <person name="Haas M.W."/>
            <person name="Macchietto M."/>
            <person name="Kono T."/>
            <person name="Duquette J."/>
            <person name="Shao M."/>
        </authorList>
    </citation>
    <scope>NUCLEOTIDE SEQUENCE</scope>
    <source>
        <tissue evidence="4">Fresh leaf tissue</tissue>
    </source>
</reference>
<evidence type="ECO:0008006" key="7">
    <source>
        <dbReference type="Google" id="ProtNLM"/>
    </source>
</evidence>
<dbReference type="PANTHER" id="PTHR47936">
    <property type="entry name" value="PPR_LONG DOMAIN-CONTAINING PROTEIN"/>
    <property type="match status" value="1"/>
</dbReference>
<comment type="caution">
    <text evidence="4">The sequence shown here is derived from an EMBL/GenBank/DDBJ whole genome shotgun (WGS) entry which is preliminary data.</text>
</comment>
<feature type="repeat" description="PPR" evidence="3">
    <location>
        <begin position="245"/>
        <end position="280"/>
    </location>
</feature>
<evidence type="ECO:0000313" key="4">
    <source>
        <dbReference type="EMBL" id="KAG8037918.1"/>
    </source>
</evidence>
<keyword evidence="2" id="KW-0677">Repeat</keyword>
<evidence type="ECO:0000313" key="6">
    <source>
        <dbReference type="Proteomes" id="UP000729402"/>
    </source>
</evidence>
<dbReference type="OrthoDB" id="185373at2759"/>
<sequence length="458" mass="50844">MPPRRALPLPHFTLPPLAGEDLLFVTALRSHLSSTPPPATASLSRFLPQLSPLRLSHLILLATPSEVPHNLLASLLPPPPPPLPFALLLHSLRPRCSAELLASLLPSVSHHAFPDLLHHVVLTARLAAPRPDGGSGGGGAVPALSVLFSACARGKKLSQATLVFRTMRAHGLLPRVEGCNVFISAALSLKRPEIAVSFFREMRRCRISPNTFTANMLLRAFCDMGRIADACEVLDKIPEWGVDRTTVSFNTLIAAYCREGDDAGPAVQLKKKMEQQGLEQRTSTTASRVHEEMARNRVELDIVTYNTLILGLCNEGKMKKVEHLLRELETAKLERNASTFSALIIGWCKMQNSERALQLLNAMKKSGFHPNYPTYKMVISSFCKNKDFEGVIDVMRDMLERCIAPDKALLHEFFDDLWKAQKLHLAESLQSLYNGVKFIPVVYYSGDYRNKDEVVTKC</sequence>
<dbReference type="PANTHER" id="PTHR47936:SF1">
    <property type="entry name" value="PENTATRICOPEPTIDE REPEAT-CONTAINING PROTEIN GUN1, CHLOROPLASTIC"/>
    <property type="match status" value="1"/>
</dbReference>
<gene>
    <name evidence="5" type="ORF">GUJ93_ZPchr0006g46246</name>
    <name evidence="4" type="ORF">GUJ93_ZPchr0024g29082</name>
</gene>